<sequence>MNYQRRTFLRNVGLTAACAPLAANLSFGNKILDLDTTSLSTSILKELKNKRYEILFDESFMLNDKCKAIPILRKTIFSGTEKNLLILMNDDSHFILNEKQVASYSSFLTSFNANSNHVASLGNVQLKSRNITTPVEILKGDNDKDFVFKNQYGSVITVSSKSKDAHINIA</sequence>
<proteinExistence type="predicted"/>
<keyword evidence="1" id="KW-0732">Signal</keyword>
<feature type="chain" id="PRO_5012373993" description="Secreted protein" evidence="1">
    <location>
        <begin position="23"/>
        <end position="170"/>
    </location>
</feature>
<feature type="signal peptide" evidence="1">
    <location>
        <begin position="1"/>
        <end position="22"/>
    </location>
</feature>
<dbReference type="EMBL" id="MAAX01000130">
    <property type="protein sequence ID" value="OUS13935.1"/>
    <property type="molecule type" value="Genomic_DNA"/>
</dbReference>
<evidence type="ECO:0000313" key="3">
    <source>
        <dbReference type="Proteomes" id="UP000196102"/>
    </source>
</evidence>
<dbReference type="AlphaFoldDB" id="A0A1Z8AUE6"/>
<accession>A0A1Z8AUE6</accession>
<protein>
    <recommendedName>
        <fullName evidence="4">Secreted protein</fullName>
    </recommendedName>
</protein>
<evidence type="ECO:0000256" key="1">
    <source>
        <dbReference type="SAM" id="SignalP"/>
    </source>
</evidence>
<name>A0A1Z8AUE6_9FLAO</name>
<evidence type="ECO:0008006" key="4">
    <source>
        <dbReference type="Google" id="ProtNLM"/>
    </source>
</evidence>
<dbReference type="Proteomes" id="UP000196102">
    <property type="component" value="Unassembled WGS sequence"/>
</dbReference>
<organism evidence="2 3">
    <name type="scientific">Nonlabens dokdonensis</name>
    <dbReference type="NCBI Taxonomy" id="328515"/>
    <lineage>
        <taxon>Bacteria</taxon>
        <taxon>Pseudomonadati</taxon>
        <taxon>Bacteroidota</taxon>
        <taxon>Flavobacteriia</taxon>
        <taxon>Flavobacteriales</taxon>
        <taxon>Flavobacteriaceae</taxon>
        <taxon>Nonlabens</taxon>
    </lineage>
</organism>
<comment type="caution">
    <text evidence="2">The sequence shown here is derived from an EMBL/GenBank/DDBJ whole genome shotgun (WGS) entry which is preliminary data.</text>
</comment>
<dbReference type="RefSeq" id="WP_303687044.1">
    <property type="nucleotide sequence ID" value="NZ_CAJXYO010000015.1"/>
</dbReference>
<evidence type="ECO:0000313" key="2">
    <source>
        <dbReference type="EMBL" id="OUS13935.1"/>
    </source>
</evidence>
<gene>
    <name evidence="2" type="ORF">A9Q93_08765</name>
</gene>
<reference evidence="3" key="1">
    <citation type="journal article" date="2017" name="Proc. Natl. Acad. Sci. U.S.A.">
        <title>Simulation of Deepwater Horizon oil plume reveals substrate specialization within a complex community of hydrocarbon-degraders.</title>
        <authorList>
            <person name="Hu P."/>
            <person name="Dubinsky E.A."/>
            <person name="Probst A.J."/>
            <person name="Wang J."/>
            <person name="Sieber C.M.K."/>
            <person name="Tom L.M."/>
            <person name="Gardinali P."/>
            <person name="Banfield J.F."/>
            <person name="Atlas R.M."/>
            <person name="Andersen G.L."/>
        </authorList>
    </citation>
    <scope>NUCLEOTIDE SEQUENCE [LARGE SCALE GENOMIC DNA]</scope>
</reference>